<dbReference type="Pfam" id="PF13673">
    <property type="entry name" value="Acetyltransf_10"/>
    <property type="match status" value="1"/>
</dbReference>
<dbReference type="OrthoDB" id="9796171at2"/>
<dbReference type="CDD" id="cd04301">
    <property type="entry name" value="NAT_SF"/>
    <property type="match status" value="1"/>
</dbReference>
<dbReference type="InterPro" id="IPR016181">
    <property type="entry name" value="Acyl_CoA_acyltransferase"/>
</dbReference>
<evidence type="ECO:0000313" key="4">
    <source>
        <dbReference type="EMBL" id="RUT07647.1"/>
    </source>
</evidence>
<evidence type="ECO:0000256" key="2">
    <source>
        <dbReference type="ARBA" id="ARBA00023315"/>
    </source>
</evidence>
<keyword evidence="1 4" id="KW-0808">Transferase</keyword>
<dbReference type="PANTHER" id="PTHR43877">
    <property type="entry name" value="AMINOALKYLPHOSPHONATE N-ACETYLTRANSFERASE-RELATED-RELATED"/>
    <property type="match status" value="1"/>
</dbReference>
<accession>A0A3S1CSC1</accession>
<dbReference type="GO" id="GO:0016747">
    <property type="term" value="F:acyltransferase activity, transferring groups other than amino-acyl groups"/>
    <property type="evidence" value="ECO:0007669"/>
    <property type="project" value="InterPro"/>
</dbReference>
<evidence type="ECO:0000259" key="3">
    <source>
        <dbReference type="PROSITE" id="PS51186"/>
    </source>
</evidence>
<protein>
    <submittedName>
        <fullName evidence="4">N-acetyltransferase</fullName>
    </submittedName>
</protein>
<keyword evidence="5" id="KW-1185">Reference proteome</keyword>
<reference evidence="4" key="2">
    <citation type="journal article" date="2019" name="Genome Biol. Evol.">
        <title>Day and night: Metabolic profiles and evolutionary relationships of six axenic non-marine cyanobacteria.</title>
        <authorList>
            <person name="Will S.E."/>
            <person name="Henke P."/>
            <person name="Boedeker C."/>
            <person name="Huang S."/>
            <person name="Brinkmann H."/>
            <person name="Rohde M."/>
            <person name="Jarek M."/>
            <person name="Friedl T."/>
            <person name="Seufert S."/>
            <person name="Schumacher M."/>
            <person name="Overmann J."/>
            <person name="Neumann-Schaal M."/>
            <person name="Petersen J."/>
        </authorList>
    </citation>
    <scope>NUCLEOTIDE SEQUENCE [LARGE SCALE GENOMIC DNA]</scope>
    <source>
        <strain evidence="4">PCC 7102</strain>
    </source>
</reference>
<name>A0A3S1CSC1_9CYAN</name>
<dbReference type="InterPro" id="IPR000182">
    <property type="entry name" value="GNAT_dom"/>
</dbReference>
<dbReference type="RefSeq" id="WP_127080530.1">
    <property type="nucleotide sequence ID" value="NZ_RSCL01000004.1"/>
</dbReference>
<dbReference type="AlphaFoldDB" id="A0A3S1CSC1"/>
<evidence type="ECO:0000313" key="5">
    <source>
        <dbReference type="Proteomes" id="UP000271624"/>
    </source>
</evidence>
<dbReference type="Proteomes" id="UP000271624">
    <property type="component" value="Unassembled WGS sequence"/>
</dbReference>
<evidence type="ECO:0000256" key="1">
    <source>
        <dbReference type="ARBA" id="ARBA00022679"/>
    </source>
</evidence>
<sequence>MNYQTKFIEYGSDEYYQAAQLRYRLFYQEHNIPFDSIFEPQEKQDSHVAIIADPGNSVIAYGRLGQNSLQEFQIYQMVVMPEFQGQGLGMNILQTLSKVALERGASLLTLNARTTKVQFYQNAGFETVGEVFFSGTTGVPHIKMQKKL</sequence>
<proteinExistence type="predicted"/>
<keyword evidence="2" id="KW-0012">Acyltransferase</keyword>
<dbReference type="Gene3D" id="3.40.630.30">
    <property type="match status" value="1"/>
</dbReference>
<dbReference type="EMBL" id="RSCL01000004">
    <property type="protein sequence ID" value="RUT07647.1"/>
    <property type="molecule type" value="Genomic_DNA"/>
</dbReference>
<dbReference type="PROSITE" id="PS51186">
    <property type="entry name" value="GNAT"/>
    <property type="match status" value="1"/>
</dbReference>
<dbReference type="InterPro" id="IPR050832">
    <property type="entry name" value="Bact_Acetyltransf"/>
</dbReference>
<reference evidence="4" key="1">
    <citation type="submission" date="2018-12" db="EMBL/GenBank/DDBJ databases">
        <authorList>
            <person name="Will S."/>
            <person name="Neumann-Schaal M."/>
            <person name="Henke P."/>
        </authorList>
    </citation>
    <scope>NUCLEOTIDE SEQUENCE</scope>
    <source>
        <strain evidence="4">PCC 7102</strain>
    </source>
</reference>
<comment type="caution">
    <text evidence="4">The sequence shown here is derived from an EMBL/GenBank/DDBJ whole genome shotgun (WGS) entry which is preliminary data.</text>
</comment>
<gene>
    <name evidence="4" type="ORF">DSM106972_019070</name>
</gene>
<feature type="domain" description="N-acetyltransferase" evidence="3">
    <location>
        <begin position="5"/>
        <end position="148"/>
    </location>
</feature>
<dbReference type="SUPFAM" id="SSF55729">
    <property type="entry name" value="Acyl-CoA N-acyltransferases (Nat)"/>
    <property type="match status" value="1"/>
</dbReference>
<organism evidence="4 5">
    <name type="scientific">Dulcicalothrix desertica PCC 7102</name>
    <dbReference type="NCBI Taxonomy" id="232991"/>
    <lineage>
        <taxon>Bacteria</taxon>
        <taxon>Bacillati</taxon>
        <taxon>Cyanobacteriota</taxon>
        <taxon>Cyanophyceae</taxon>
        <taxon>Nostocales</taxon>
        <taxon>Calotrichaceae</taxon>
        <taxon>Dulcicalothrix</taxon>
    </lineage>
</organism>